<keyword evidence="4" id="KW-0732">Signal</keyword>
<evidence type="ECO:0000256" key="5">
    <source>
        <dbReference type="ARBA" id="ARBA00022801"/>
    </source>
</evidence>
<proteinExistence type="predicted"/>
<gene>
    <name evidence="8" type="primary">lpqC_2</name>
    <name evidence="8" type="ORF">Voc01_025590</name>
</gene>
<protein>
    <submittedName>
        <fullName evidence="8">Esterase</fullName>
    </submittedName>
</protein>
<keyword evidence="2" id="KW-0964">Secreted</keyword>
<evidence type="ECO:0000256" key="3">
    <source>
        <dbReference type="ARBA" id="ARBA00022651"/>
    </source>
</evidence>
<dbReference type="AlphaFoldDB" id="A0A8J3ZRD3"/>
<keyword evidence="7" id="KW-0624">Polysaccharide degradation</keyword>
<dbReference type="EMBL" id="BOPH01000028">
    <property type="protein sequence ID" value="GIJ67642.1"/>
    <property type="molecule type" value="Genomic_DNA"/>
</dbReference>
<dbReference type="GO" id="GO:0005576">
    <property type="term" value="C:extracellular region"/>
    <property type="evidence" value="ECO:0007669"/>
    <property type="project" value="UniProtKB-SubCell"/>
</dbReference>
<dbReference type="Pfam" id="PF10503">
    <property type="entry name" value="Esterase_PHB"/>
    <property type="match status" value="1"/>
</dbReference>
<accession>A0A8J3ZRD3</accession>
<organism evidence="8 9">
    <name type="scientific">Virgisporangium ochraceum</name>
    <dbReference type="NCBI Taxonomy" id="65505"/>
    <lineage>
        <taxon>Bacteria</taxon>
        <taxon>Bacillati</taxon>
        <taxon>Actinomycetota</taxon>
        <taxon>Actinomycetes</taxon>
        <taxon>Micromonosporales</taxon>
        <taxon>Micromonosporaceae</taxon>
        <taxon>Virgisporangium</taxon>
    </lineage>
</organism>
<dbReference type="Proteomes" id="UP000635606">
    <property type="component" value="Unassembled WGS sequence"/>
</dbReference>
<dbReference type="PANTHER" id="PTHR38050:SF2">
    <property type="entry name" value="FERULOYL ESTERASE C-RELATED"/>
    <property type="match status" value="1"/>
</dbReference>
<sequence>MALMVVLTACGRGRADPEPTPPPAATHGYTLTVDGRERHYRAYTPAGATAGRPVVVFLHGGGGNGELFERVSHMNTVADEGGFVVVYPDGSGRLGDRLLTWNAGDCCAYAKDRNIDDVAFVRALIDDVTTRFGTGEVFVTGFSNGAMMTYRLGCELADRIAGIAVVSGAMNLDTCTPSRPLPVLVMHGTADTAVPYDGGPSSSEFPTAGTWTNRSVRYAVDFWTEHNGCGPVPAETRDGEVTTRTYTCAEPVTVHTIDGGGHGWPGGEKARANAVEEAPPRPDASRVVWDFFAASG</sequence>
<dbReference type="GO" id="GO:0045493">
    <property type="term" value="P:xylan catabolic process"/>
    <property type="evidence" value="ECO:0007669"/>
    <property type="project" value="UniProtKB-KW"/>
</dbReference>
<comment type="caution">
    <text evidence="8">The sequence shown here is derived from an EMBL/GenBank/DDBJ whole genome shotgun (WGS) entry which is preliminary data.</text>
</comment>
<keyword evidence="3" id="KW-0858">Xylan degradation</keyword>
<dbReference type="GO" id="GO:0030600">
    <property type="term" value="F:feruloyl esterase activity"/>
    <property type="evidence" value="ECO:0007669"/>
    <property type="project" value="InterPro"/>
</dbReference>
<evidence type="ECO:0000256" key="2">
    <source>
        <dbReference type="ARBA" id="ARBA00022525"/>
    </source>
</evidence>
<evidence type="ECO:0000313" key="9">
    <source>
        <dbReference type="Proteomes" id="UP000635606"/>
    </source>
</evidence>
<evidence type="ECO:0000256" key="6">
    <source>
        <dbReference type="ARBA" id="ARBA00023277"/>
    </source>
</evidence>
<name>A0A8J3ZRD3_9ACTN</name>
<evidence type="ECO:0000256" key="1">
    <source>
        <dbReference type="ARBA" id="ARBA00004613"/>
    </source>
</evidence>
<comment type="subcellular location">
    <subcellularLocation>
        <location evidence="1">Secreted</location>
    </subcellularLocation>
</comment>
<keyword evidence="5" id="KW-0378">Hydrolase</keyword>
<dbReference type="InterPro" id="IPR010126">
    <property type="entry name" value="Esterase_phb"/>
</dbReference>
<evidence type="ECO:0000256" key="4">
    <source>
        <dbReference type="ARBA" id="ARBA00022729"/>
    </source>
</evidence>
<keyword evidence="6" id="KW-0119">Carbohydrate metabolism</keyword>
<dbReference type="InterPro" id="IPR043595">
    <property type="entry name" value="FaeB/C/D"/>
</dbReference>
<reference evidence="8" key="1">
    <citation type="submission" date="2021-01" db="EMBL/GenBank/DDBJ databases">
        <title>Whole genome shotgun sequence of Virgisporangium ochraceum NBRC 16418.</title>
        <authorList>
            <person name="Komaki H."/>
            <person name="Tamura T."/>
        </authorList>
    </citation>
    <scope>NUCLEOTIDE SEQUENCE</scope>
    <source>
        <strain evidence="8">NBRC 16418</strain>
    </source>
</reference>
<dbReference type="Gene3D" id="3.40.50.1820">
    <property type="entry name" value="alpha/beta hydrolase"/>
    <property type="match status" value="1"/>
</dbReference>
<keyword evidence="9" id="KW-1185">Reference proteome</keyword>
<dbReference type="InterPro" id="IPR029058">
    <property type="entry name" value="AB_hydrolase_fold"/>
</dbReference>
<evidence type="ECO:0000256" key="7">
    <source>
        <dbReference type="ARBA" id="ARBA00023326"/>
    </source>
</evidence>
<dbReference type="SUPFAM" id="SSF53474">
    <property type="entry name" value="alpha/beta-Hydrolases"/>
    <property type="match status" value="1"/>
</dbReference>
<dbReference type="PANTHER" id="PTHR38050">
    <property type="match status" value="1"/>
</dbReference>
<evidence type="ECO:0000313" key="8">
    <source>
        <dbReference type="EMBL" id="GIJ67642.1"/>
    </source>
</evidence>